<protein>
    <submittedName>
        <fullName evidence="1">XkdX family protein</fullName>
    </submittedName>
</protein>
<name>A0AB37H0C0_9STAP</name>
<accession>A0AB37H0C0</accession>
<evidence type="ECO:0000313" key="1">
    <source>
        <dbReference type="EMBL" id="QQS82977.1"/>
    </source>
</evidence>
<gene>
    <name evidence="1" type="ORF">I6J05_01265</name>
</gene>
<organism evidence="1 2">
    <name type="scientific">Staphylococcus condimenti</name>
    <dbReference type="NCBI Taxonomy" id="70255"/>
    <lineage>
        <taxon>Bacteria</taxon>
        <taxon>Bacillati</taxon>
        <taxon>Bacillota</taxon>
        <taxon>Bacilli</taxon>
        <taxon>Bacillales</taxon>
        <taxon>Staphylococcaceae</taxon>
        <taxon>Staphylococcus</taxon>
    </lineage>
</organism>
<dbReference type="AlphaFoldDB" id="A0AB37H0C0"/>
<dbReference type="InterPro" id="IPR010022">
    <property type="entry name" value="XkdX"/>
</dbReference>
<dbReference type="Proteomes" id="UP000595942">
    <property type="component" value="Chromosome"/>
</dbReference>
<dbReference type="GeneID" id="93727099"/>
<dbReference type="RefSeq" id="WP_103163171.1">
    <property type="nucleotide sequence ID" value="NZ_CP015114.1"/>
</dbReference>
<dbReference type="EMBL" id="CP068073">
    <property type="protein sequence ID" value="QQS82977.1"/>
    <property type="molecule type" value="Genomic_DNA"/>
</dbReference>
<evidence type="ECO:0000313" key="2">
    <source>
        <dbReference type="Proteomes" id="UP000595942"/>
    </source>
</evidence>
<keyword evidence="2" id="KW-1185">Reference proteome</keyword>
<dbReference type="Pfam" id="PF09693">
    <property type="entry name" value="Phage_XkdX"/>
    <property type="match status" value="1"/>
</dbReference>
<proteinExistence type="predicted"/>
<reference evidence="1 2" key="1">
    <citation type="submission" date="2021-01" db="EMBL/GenBank/DDBJ databases">
        <title>FDA dAtabase for Regulatory Grade micrObial Sequences (FDA-ARGOS): Supporting development and validation of Infectious Disease Dx tests.</title>
        <authorList>
            <person name="Sproer C."/>
            <person name="Gronow S."/>
            <person name="Severitt S."/>
            <person name="Schroder I."/>
            <person name="Tallon L."/>
            <person name="Sadzewicz L."/>
            <person name="Zhao X."/>
            <person name="Boylan J."/>
            <person name="Ott S."/>
            <person name="Bowen H."/>
            <person name="Vavikolanu K."/>
            <person name="Mehta A."/>
            <person name="Aluvathingal J."/>
            <person name="Nadendla S."/>
            <person name="Lowell S."/>
            <person name="Myers T."/>
            <person name="Yan Y."/>
            <person name="Sichtig H."/>
        </authorList>
    </citation>
    <scope>NUCLEOTIDE SEQUENCE [LARGE SCALE GENOMIC DNA]</scope>
    <source>
        <strain evidence="1 2">FDAARGOS_1148</strain>
    </source>
</reference>
<sequence>MFKIIKHYYELKLYNVQNVETFVRAQWITEKQFEEITGFDYRS</sequence>